<keyword evidence="3" id="KW-1185">Reference proteome</keyword>
<name>A0AAW0Q6V2_9PEZI</name>
<comment type="caution">
    <text evidence="2">The sequence shown here is derived from an EMBL/GenBank/DDBJ whole genome shotgun (WGS) entry which is preliminary data.</text>
</comment>
<reference evidence="2 3" key="1">
    <citation type="submission" date="2023-01" db="EMBL/GenBank/DDBJ databases">
        <title>Analysis of 21 Apiospora genomes using comparative genomics revels a genus with tremendous synthesis potential of carbohydrate active enzymes and secondary metabolites.</title>
        <authorList>
            <person name="Sorensen T."/>
        </authorList>
    </citation>
    <scope>NUCLEOTIDE SEQUENCE [LARGE SCALE GENOMIC DNA]</scope>
    <source>
        <strain evidence="2 3">CBS 117206</strain>
    </source>
</reference>
<evidence type="ECO:0000313" key="3">
    <source>
        <dbReference type="Proteomes" id="UP001392437"/>
    </source>
</evidence>
<protein>
    <submittedName>
        <fullName evidence="2">Uncharacterized protein</fullName>
    </submittedName>
</protein>
<gene>
    <name evidence="2" type="ORF">PG999_013955</name>
</gene>
<feature type="region of interest" description="Disordered" evidence="1">
    <location>
        <begin position="160"/>
        <end position="240"/>
    </location>
</feature>
<evidence type="ECO:0000313" key="2">
    <source>
        <dbReference type="EMBL" id="KAK8095933.1"/>
    </source>
</evidence>
<dbReference type="AlphaFoldDB" id="A0AAW0Q6V2"/>
<evidence type="ECO:0000256" key="1">
    <source>
        <dbReference type="SAM" id="MobiDB-lite"/>
    </source>
</evidence>
<dbReference type="Proteomes" id="UP001392437">
    <property type="component" value="Unassembled WGS sequence"/>
</dbReference>
<accession>A0AAW0Q6V2</accession>
<feature type="compositionally biased region" description="Basic and acidic residues" evidence="1">
    <location>
        <begin position="167"/>
        <end position="184"/>
    </location>
</feature>
<organism evidence="2 3">
    <name type="scientific">Apiospora kogelbergensis</name>
    <dbReference type="NCBI Taxonomy" id="1337665"/>
    <lineage>
        <taxon>Eukaryota</taxon>
        <taxon>Fungi</taxon>
        <taxon>Dikarya</taxon>
        <taxon>Ascomycota</taxon>
        <taxon>Pezizomycotina</taxon>
        <taxon>Sordariomycetes</taxon>
        <taxon>Xylariomycetidae</taxon>
        <taxon>Amphisphaeriales</taxon>
        <taxon>Apiosporaceae</taxon>
        <taxon>Apiospora</taxon>
    </lineage>
</organism>
<dbReference type="EMBL" id="JAQQWP010000011">
    <property type="protein sequence ID" value="KAK8095933.1"/>
    <property type="molecule type" value="Genomic_DNA"/>
</dbReference>
<proteinExistence type="predicted"/>
<sequence>MVGSRKIGRAPQRATGKVQGEARDEPYWQLGSRRTRSASPRLKTIYGPRNGSPPTENTLPCPGPDARPATATQRPAKPCRAVNLHETTDSFDSRTREIWGHRSIGAIAVKASQACHCHPNEAPPPLLPHTFDQLAALSCVENKTGSLELRRDYRGQGRMGSRINCNRTEDSERTAREEDEKDVCGDAPSLPSVPRRDPAPTNNLGELPLGSTAAAALPGSTTQRLRTDLSSSTPPPPPLSFVNAPSVHLEIPQWQQMDGWSFAGLCVVMPTHTLLLDHDTARHSTLDTRHSRHSYASYVILPGVDLVSMPACPLLCNILLNRVRAVFA</sequence>
<feature type="region of interest" description="Disordered" evidence="1">
    <location>
        <begin position="1"/>
        <end position="77"/>
    </location>
</feature>